<dbReference type="InterPro" id="IPR011006">
    <property type="entry name" value="CheY-like_superfamily"/>
</dbReference>
<keyword evidence="4" id="KW-1185">Reference proteome</keyword>
<dbReference type="InterPro" id="IPR001789">
    <property type="entry name" value="Sig_transdc_resp-reg_receiver"/>
</dbReference>
<evidence type="ECO:0000313" key="3">
    <source>
        <dbReference type="EMBL" id="TWU27640.1"/>
    </source>
</evidence>
<comment type="caution">
    <text evidence="1">Lacks conserved residue(s) required for the propagation of feature annotation.</text>
</comment>
<evidence type="ECO:0000259" key="2">
    <source>
        <dbReference type="PROSITE" id="PS50110"/>
    </source>
</evidence>
<proteinExistence type="predicted"/>
<dbReference type="Pfam" id="PF00072">
    <property type="entry name" value="Response_reg"/>
    <property type="match status" value="1"/>
</dbReference>
<dbReference type="EMBL" id="SJPS01000003">
    <property type="protein sequence ID" value="TWU27640.1"/>
    <property type="molecule type" value="Genomic_DNA"/>
</dbReference>
<dbReference type="GO" id="GO:0000160">
    <property type="term" value="P:phosphorelay signal transduction system"/>
    <property type="evidence" value="ECO:0007669"/>
    <property type="project" value="InterPro"/>
</dbReference>
<dbReference type="PROSITE" id="PS50110">
    <property type="entry name" value="RESPONSE_REGULATORY"/>
    <property type="match status" value="1"/>
</dbReference>
<comment type="caution">
    <text evidence="3">The sequence shown here is derived from an EMBL/GenBank/DDBJ whole genome shotgun (WGS) entry which is preliminary data.</text>
</comment>
<reference evidence="3 4" key="1">
    <citation type="submission" date="2019-02" db="EMBL/GenBank/DDBJ databases">
        <title>Deep-cultivation of Planctomycetes and their phenomic and genomic characterization uncovers novel biology.</title>
        <authorList>
            <person name="Wiegand S."/>
            <person name="Jogler M."/>
            <person name="Boedeker C."/>
            <person name="Pinto D."/>
            <person name="Vollmers J."/>
            <person name="Rivas-Marin E."/>
            <person name="Kohn T."/>
            <person name="Peeters S.H."/>
            <person name="Heuer A."/>
            <person name="Rast P."/>
            <person name="Oberbeckmann S."/>
            <person name="Bunk B."/>
            <person name="Jeske O."/>
            <person name="Meyerdierks A."/>
            <person name="Storesund J.E."/>
            <person name="Kallscheuer N."/>
            <person name="Luecker S."/>
            <person name="Lage O.M."/>
            <person name="Pohl T."/>
            <person name="Merkel B.J."/>
            <person name="Hornburger P."/>
            <person name="Mueller R.-W."/>
            <person name="Bruemmer F."/>
            <person name="Labrenz M."/>
            <person name="Spormann A.M."/>
            <person name="Op Den Camp H."/>
            <person name="Overmann J."/>
            <person name="Amann R."/>
            <person name="Jetten M.S.M."/>
            <person name="Mascher T."/>
            <person name="Medema M.H."/>
            <person name="Devos D.P."/>
            <person name="Kaster A.-K."/>
            <person name="Ovreas L."/>
            <person name="Rohde M."/>
            <person name="Galperin M.Y."/>
            <person name="Jogler C."/>
        </authorList>
    </citation>
    <scope>NUCLEOTIDE SEQUENCE [LARGE SCALE GENOMIC DNA]</scope>
    <source>
        <strain evidence="3 4">Pla144</strain>
    </source>
</reference>
<accession>A0A5C6CSU1</accession>
<dbReference type="Gene3D" id="3.40.50.2300">
    <property type="match status" value="1"/>
</dbReference>
<evidence type="ECO:0000313" key="4">
    <source>
        <dbReference type="Proteomes" id="UP000318437"/>
    </source>
</evidence>
<feature type="domain" description="Response regulatory" evidence="2">
    <location>
        <begin position="4"/>
        <end position="123"/>
    </location>
</feature>
<organism evidence="3 4">
    <name type="scientific">Bythopirellula polymerisocia</name>
    <dbReference type="NCBI Taxonomy" id="2528003"/>
    <lineage>
        <taxon>Bacteria</taxon>
        <taxon>Pseudomonadati</taxon>
        <taxon>Planctomycetota</taxon>
        <taxon>Planctomycetia</taxon>
        <taxon>Pirellulales</taxon>
        <taxon>Lacipirellulaceae</taxon>
        <taxon>Bythopirellula</taxon>
    </lineage>
</organism>
<dbReference type="SUPFAM" id="SSF52172">
    <property type="entry name" value="CheY-like"/>
    <property type="match status" value="1"/>
</dbReference>
<dbReference type="RefSeq" id="WP_146450823.1">
    <property type="nucleotide sequence ID" value="NZ_SJPS01000003.1"/>
</dbReference>
<dbReference type="Proteomes" id="UP000318437">
    <property type="component" value="Unassembled WGS sequence"/>
</dbReference>
<name>A0A5C6CSU1_9BACT</name>
<dbReference type="AlphaFoldDB" id="A0A5C6CSU1"/>
<gene>
    <name evidence="3" type="ORF">Pla144_24170</name>
</gene>
<protein>
    <submittedName>
        <fullName evidence="3">Response regulator receiver domain protein</fullName>
    </submittedName>
</protein>
<sequence length="123" mass="13828">MSKHILDVGNCGPDFTSIKRFLTQTFDCTIEQTHGLEDTLAALRGAKFDLVLINRKLDRDYSDGIEILRKIKEDSELKDTPVMLITNFPEHQDAAVELGAERGFGKLELGKPETREKLEPILG</sequence>
<evidence type="ECO:0000256" key="1">
    <source>
        <dbReference type="PROSITE-ProRule" id="PRU00169"/>
    </source>
</evidence>
<dbReference type="OrthoDB" id="279132at2"/>